<reference evidence="2" key="1">
    <citation type="journal article" date="2019" name="Sci. Rep.">
        <title>Draft genome of Tanacetum cinerariifolium, the natural source of mosquito coil.</title>
        <authorList>
            <person name="Yamashiro T."/>
            <person name="Shiraishi A."/>
            <person name="Satake H."/>
            <person name="Nakayama K."/>
        </authorList>
    </citation>
    <scope>NUCLEOTIDE SEQUENCE</scope>
</reference>
<sequence length="114" mass="12852">MMSSDSSIPNIQDVPALDEVVHPESAATFESTNLQEDDRDEPINDQPLLQINSPIADFVSGLLVPQDRWSKEKHIELVNIIGEPLAEIKTKRLIEALEEEGWVLAMTEELNQFK</sequence>
<evidence type="ECO:0000256" key="1">
    <source>
        <dbReference type="SAM" id="MobiDB-lite"/>
    </source>
</evidence>
<proteinExistence type="predicted"/>
<feature type="compositionally biased region" description="Polar residues" evidence="1">
    <location>
        <begin position="1"/>
        <end position="10"/>
    </location>
</feature>
<name>A0A699TYQ1_TANCI</name>
<accession>A0A699TYQ1</accession>
<dbReference type="EMBL" id="BKCJ011267564">
    <property type="protein sequence ID" value="GFD12724.1"/>
    <property type="molecule type" value="Genomic_DNA"/>
</dbReference>
<comment type="caution">
    <text evidence="2">The sequence shown here is derived from an EMBL/GenBank/DDBJ whole genome shotgun (WGS) entry which is preliminary data.</text>
</comment>
<organism evidence="2">
    <name type="scientific">Tanacetum cinerariifolium</name>
    <name type="common">Dalmatian daisy</name>
    <name type="synonym">Chrysanthemum cinerariifolium</name>
    <dbReference type="NCBI Taxonomy" id="118510"/>
    <lineage>
        <taxon>Eukaryota</taxon>
        <taxon>Viridiplantae</taxon>
        <taxon>Streptophyta</taxon>
        <taxon>Embryophyta</taxon>
        <taxon>Tracheophyta</taxon>
        <taxon>Spermatophyta</taxon>
        <taxon>Magnoliopsida</taxon>
        <taxon>eudicotyledons</taxon>
        <taxon>Gunneridae</taxon>
        <taxon>Pentapetalae</taxon>
        <taxon>asterids</taxon>
        <taxon>campanulids</taxon>
        <taxon>Asterales</taxon>
        <taxon>Asteraceae</taxon>
        <taxon>Asteroideae</taxon>
        <taxon>Anthemideae</taxon>
        <taxon>Anthemidinae</taxon>
        <taxon>Tanacetum</taxon>
    </lineage>
</organism>
<feature type="region of interest" description="Disordered" evidence="1">
    <location>
        <begin position="1"/>
        <end position="23"/>
    </location>
</feature>
<protein>
    <submittedName>
        <fullName evidence="2">Uncharacterized protein</fullName>
    </submittedName>
</protein>
<evidence type="ECO:0000313" key="2">
    <source>
        <dbReference type="EMBL" id="GFD12724.1"/>
    </source>
</evidence>
<gene>
    <name evidence="2" type="ORF">Tci_884693</name>
</gene>
<feature type="non-terminal residue" evidence="2">
    <location>
        <position position="114"/>
    </location>
</feature>
<dbReference type="AlphaFoldDB" id="A0A699TYQ1"/>